<proteinExistence type="predicted"/>
<keyword evidence="2" id="KW-1185">Reference proteome</keyword>
<dbReference type="KEGG" id="pmar:B0X71_17720"/>
<gene>
    <name evidence="1" type="ORF">B0X71_17720</name>
</gene>
<protein>
    <submittedName>
        <fullName evidence="1">Uncharacterized protein</fullName>
    </submittedName>
</protein>
<dbReference type="OrthoDB" id="2961752at2"/>
<evidence type="ECO:0000313" key="1">
    <source>
        <dbReference type="EMBL" id="AQQ54757.1"/>
    </source>
</evidence>
<organism evidence="1 2">
    <name type="scientific">Planococcus lenghuensis</name>
    <dbReference type="NCBI Taxonomy" id="2213202"/>
    <lineage>
        <taxon>Bacteria</taxon>
        <taxon>Bacillati</taxon>
        <taxon>Bacillota</taxon>
        <taxon>Bacilli</taxon>
        <taxon>Bacillales</taxon>
        <taxon>Caryophanaceae</taxon>
        <taxon>Planococcus</taxon>
    </lineage>
</organism>
<dbReference type="AlphaFoldDB" id="A0A1Q2L3X4"/>
<dbReference type="Proteomes" id="UP000188184">
    <property type="component" value="Chromosome"/>
</dbReference>
<name>A0A1Q2L3X4_9BACL</name>
<accession>A0A1Q2L3X4</accession>
<dbReference type="EMBL" id="CP019640">
    <property type="protein sequence ID" value="AQQ54757.1"/>
    <property type="molecule type" value="Genomic_DNA"/>
</dbReference>
<reference evidence="1 2" key="1">
    <citation type="submission" date="2017-02" db="EMBL/GenBank/DDBJ databases">
        <title>The complete genomic sequence of a novel cold adapted crude oil-degrading bacterium Planococcus qaidamina Y42.</title>
        <authorList>
            <person name="Yang R."/>
        </authorList>
    </citation>
    <scope>NUCLEOTIDE SEQUENCE [LARGE SCALE GENOMIC DNA]</scope>
    <source>
        <strain evidence="1 2">Y42</strain>
    </source>
</reference>
<sequence>MAGVTLLNINENIENLEQVEENILSIHSTSTISNIPESQIEHLTQNEREFFSRWRKSGEISTDILNFTLPNQQVIRYLVRETYVETSRRRSNMFDDRGEILPKAARVIVETVQTVFFELNERVYALLQTTNITSINKVKKLFGDYLKELDSDEEISIMNYQINPDLFYWLFYKHINHNGLIETMFEVESIAGFIGNIADETHTIRGNSDVTPTLLVTKAFVSKFHPFKSLDVLLKYRDYKLNFIFSDSSECFIRSSCSIPNARIDKQIASSLIIYAFIIPYLFHLFNEDEIWDQGVTKNNFAKEIGKQVIKEIADFHGLGTNDIF</sequence>
<dbReference type="RefSeq" id="WP_077590657.1">
    <property type="nucleotide sequence ID" value="NZ_CP019640.1"/>
</dbReference>
<evidence type="ECO:0000313" key="2">
    <source>
        <dbReference type="Proteomes" id="UP000188184"/>
    </source>
</evidence>